<dbReference type="SMART" id="SM00278">
    <property type="entry name" value="HhH1"/>
    <property type="match status" value="3"/>
</dbReference>
<feature type="domain" description="Helix-hairpin-helix DNA-binding motif class 1" evidence="4">
    <location>
        <begin position="125"/>
        <end position="144"/>
    </location>
</feature>
<evidence type="ECO:0000313" key="6">
    <source>
        <dbReference type="EMBL" id="CAA9298921.1"/>
    </source>
</evidence>
<dbReference type="InterPro" id="IPR003583">
    <property type="entry name" value="Hlx-hairpin-Hlx_DNA-bd_motif"/>
</dbReference>
<feature type="domain" description="Helix-hairpin-helix DNA-binding motif class 1" evidence="4">
    <location>
        <begin position="50"/>
        <end position="69"/>
    </location>
</feature>
<accession>A0A6J4K894</accession>
<dbReference type="GO" id="GO:0042578">
    <property type="term" value="F:phosphoric ester hydrolase activity"/>
    <property type="evidence" value="ECO:0007669"/>
    <property type="project" value="TreeGrafter"/>
</dbReference>
<dbReference type="InterPro" id="IPR010996">
    <property type="entry name" value="HHH_MUS81"/>
</dbReference>
<dbReference type="GO" id="GO:0005829">
    <property type="term" value="C:cytosol"/>
    <property type="evidence" value="ECO:0007669"/>
    <property type="project" value="TreeGrafter"/>
</dbReference>
<dbReference type="InterPro" id="IPR050243">
    <property type="entry name" value="PHP_phosphatase"/>
</dbReference>
<dbReference type="FunFam" id="3.20.20.140:FF:000047">
    <property type="entry name" value="PHP domain-containing protein"/>
    <property type="match status" value="1"/>
</dbReference>
<dbReference type="EMBL" id="CADCTQ010000436">
    <property type="protein sequence ID" value="CAA9298921.1"/>
    <property type="molecule type" value="Genomic_DNA"/>
</dbReference>
<keyword evidence="3" id="KW-0235">DNA replication</keyword>
<evidence type="ECO:0000259" key="4">
    <source>
        <dbReference type="SMART" id="SM00278"/>
    </source>
</evidence>
<dbReference type="GO" id="GO:0006281">
    <property type="term" value="P:DNA repair"/>
    <property type="evidence" value="ECO:0007669"/>
    <property type="project" value="InterPro"/>
</dbReference>
<proteinExistence type="predicted"/>
<sequence length="562" mass="62010">MENDEILRPLRLTAQLLELHDDNAFKIRSYQNAVIALERVTDNLADLAPAQLAAIQGVGKSIAGNIGAIREGGSFPELENLIAKTPEGVLDMLRIKGIGPKKVRTLWRELAVETTDALLQACEENRVAQLKGFGEKTQDNIKQALLFSRQAAGKLHYAEAESVAKGLLQRLHEAGIQAGPAGQLARKSDIVDALQLLAAAPSPAAVHGLLDGLPGLRRNDRTSAPFSWRGALEGSELPLEVLIARPEKFVNQSFILSAAPAHLRYRDEKGQTLLQIAMSGTFEAEEAIYAQAGLPYIIPELREGLFEFDLARAGKLGNLVRNEDLKGILHNHSTYSDGRHSLAEMAAYCKELGYQYLGISDHSKSAYYAGGLTEEFVAKQHREIDELNGQLAPFRIFKGIESDILNDGSLDYDDDVLARFDFIVASVHSNLKMDEAKATARLIRAVENPYTTILGHPTGRLLLRREGYPIDHEKVIDACAANEVIIEINANPWRLDMDWHWLPYALNKGVLISINPDAHEKGGYHDMQYGVHVARKGGLPADMTFNAWPLERVEAYLKARKG</sequence>
<comment type="cofactor">
    <cofactor evidence="1">
        <name>Mg(2+)</name>
        <dbReference type="ChEBI" id="CHEBI:18420"/>
    </cofactor>
</comment>
<dbReference type="InterPro" id="IPR004013">
    <property type="entry name" value="PHP_dom"/>
</dbReference>
<dbReference type="Gene3D" id="3.30.210.10">
    <property type="entry name" value="DNA polymerase, thumb domain"/>
    <property type="match status" value="1"/>
</dbReference>
<evidence type="ECO:0000256" key="3">
    <source>
        <dbReference type="ARBA" id="ARBA00022705"/>
    </source>
</evidence>
<dbReference type="SUPFAM" id="SSF47802">
    <property type="entry name" value="DNA polymerase beta, N-terminal domain-like"/>
    <property type="match status" value="1"/>
</dbReference>
<dbReference type="Pfam" id="PF02811">
    <property type="entry name" value="PHP"/>
    <property type="match status" value="1"/>
</dbReference>
<dbReference type="InterPro" id="IPR022311">
    <property type="entry name" value="PolX-like"/>
</dbReference>
<dbReference type="InterPro" id="IPR003141">
    <property type="entry name" value="Pol/His_phosphatase_N"/>
</dbReference>
<feature type="domain" description="Polymerase/histidinol phosphatase N-terminal" evidence="5">
    <location>
        <begin position="327"/>
        <end position="406"/>
    </location>
</feature>
<dbReference type="InterPro" id="IPR027421">
    <property type="entry name" value="DNA_pol_lamdba_lyase_dom_sf"/>
</dbReference>
<dbReference type="CDD" id="cd07436">
    <property type="entry name" value="PHP_PolX"/>
    <property type="match status" value="1"/>
</dbReference>
<dbReference type="PANTHER" id="PTHR36928">
    <property type="entry name" value="PHOSPHATASE YCDX-RELATED"/>
    <property type="match status" value="1"/>
</dbReference>
<dbReference type="GO" id="GO:0003677">
    <property type="term" value="F:DNA binding"/>
    <property type="evidence" value="ECO:0007669"/>
    <property type="project" value="InterPro"/>
</dbReference>
<dbReference type="AlphaFoldDB" id="A0A6J4K894"/>
<evidence type="ECO:0000256" key="2">
    <source>
        <dbReference type="ARBA" id="ARBA00022634"/>
    </source>
</evidence>
<organism evidence="6">
    <name type="scientific">uncultured Cytophagales bacterium</name>
    <dbReference type="NCBI Taxonomy" id="158755"/>
    <lineage>
        <taxon>Bacteria</taxon>
        <taxon>Pseudomonadati</taxon>
        <taxon>Bacteroidota</taxon>
        <taxon>Sphingobacteriia</taxon>
        <taxon>Sphingobacteriales</taxon>
        <taxon>environmental samples</taxon>
    </lineage>
</organism>
<dbReference type="GO" id="GO:0071897">
    <property type="term" value="P:DNA biosynthetic process"/>
    <property type="evidence" value="ECO:0007669"/>
    <property type="project" value="UniProtKB-KW"/>
</dbReference>
<feature type="domain" description="Helix-hairpin-helix DNA-binding motif class 1" evidence="4">
    <location>
        <begin position="90"/>
        <end position="109"/>
    </location>
</feature>
<dbReference type="InterPro" id="IPR016195">
    <property type="entry name" value="Pol/histidinol_Pase-like"/>
</dbReference>
<dbReference type="PANTHER" id="PTHR36928:SF1">
    <property type="entry name" value="PHOSPHATASE YCDX-RELATED"/>
    <property type="match status" value="1"/>
</dbReference>
<gene>
    <name evidence="6" type="ORF">AVDCRST_MAG56-5248</name>
</gene>
<dbReference type="Pfam" id="PF14520">
    <property type="entry name" value="HHH_5"/>
    <property type="match status" value="1"/>
</dbReference>
<evidence type="ECO:0000256" key="1">
    <source>
        <dbReference type="ARBA" id="ARBA00001946"/>
    </source>
</evidence>
<keyword evidence="2" id="KW-0237">DNA synthesis</keyword>
<dbReference type="Gene3D" id="3.20.20.140">
    <property type="entry name" value="Metal-dependent hydrolases"/>
    <property type="match status" value="1"/>
</dbReference>
<name>A0A6J4K894_9SPHI</name>
<dbReference type="Pfam" id="PF14716">
    <property type="entry name" value="HHH_8"/>
    <property type="match status" value="1"/>
</dbReference>
<dbReference type="PIRSF" id="PIRSF005047">
    <property type="entry name" value="UCP005047_YshC"/>
    <property type="match status" value="1"/>
</dbReference>
<dbReference type="Gene3D" id="1.10.150.110">
    <property type="entry name" value="DNA polymerase beta, N-terminal domain-like"/>
    <property type="match status" value="1"/>
</dbReference>
<protein>
    <submittedName>
        <fullName evidence="6">DNA polymerase X family</fullName>
    </submittedName>
</protein>
<dbReference type="InterPro" id="IPR047967">
    <property type="entry name" value="PolX_PHP"/>
</dbReference>
<dbReference type="SMART" id="SM00481">
    <property type="entry name" value="POLIIIAc"/>
    <property type="match status" value="1"/>
</dbReference>
<dbReference type="GO" id="GO:0008270">
    <property type="term" value="F:zinc ion binding"/>
    <property type="evidence" value="ECO:0007669"/>
    <property type="project" value="TreeGrafter"/>
</dbReference>
<dbReference type="InterPro" id="IPR037160">
    <property type="entry name" value="DNA_Pol_thumb_sf"/>
</dbReference>
<evidence type="ECO:0000259" key="5">
    <source>
        <dbReference type="SMART" id="SM00481"/>
    </source>
</evidence>
<dbReference type="Gene3D" id="1.10.150.20">
    <property type="entry name" value="5' to 3' exonuclease, C-terminal subdomain"/>
    <property type="match status" value="1"/>
</dbReference>
<dbReference type="SUPFAM" id="SSF89550">
    <property type="entry name" value="PHP domain-like"/>
    <property type="match status" value="1"/>
</dbReference>
<reference evidence="6" key="1">
    <citation type="submission" date="2020-02" db="EMBL/GenBank/DDBJ databases">
        <authorList>
            <person name="Meier V. D."/>
        </authorList>
    </citation>
    <scope>NUCLEOTIDE SEQUENCE</scope>
    <source>
        <strain evidence="6">AVDCRST_MAG56</strain>
    </source>
</reference>